<evidence type="ECO:0000313" key="2">
    <source>
        <dbReference type="Proteomes" id="UP000051322"/>
    </source>
</evidence>
<dbReference type="AlphaFoldDB" id="A0AB73F8Q3"/>
<accession>A0AB73F8Q3</accession>
<evidence type="ECO:0008006" key="3">
    <source>
        <dbReference type="Google" id="ProtNLM"/>
    </source>
</evidence>
<dbReference type="Gene3D" id="3.30.50.20">
    <property type="entry name" value="prophage-derive protein ybcO"/>
    <property type="match status" value="1"/>
</dbReference>
<dbReference type="InterPro" id="IPR010373">
    <property type="entry name" value="DUF968"/>
</dbReference>
<dbReference type="Proteomes" id="UP000051322">
    <property type="component" value="Unassembled WGS sequence"/>
</dbReference>
<gene>
    <name evidence="1" type="ORF">APD06_13575</name>
</gene>
<evidence type="ECO:0000313" key="1">
    <source>
        <dbReference type="EMBL" id="KQD09406.1"/>
    </source>
</evidence>
<sequence>MRDSKRLAAIRKLPCVMCGRTPVDAAHSNQSAHNKGLGIKASDEFTIPLCRNHHVEYDQFQKMNRSESVEWFGKMLEKTERMLSLKDEETF</sequence>
<proteinExistence type="predicted"/>
<organism evidence="1 2">
    <name type="scientific">Acinetobacter baumannii</name>
    <dbReference type="NCBI Taxonomy" id="470"/>
    <lineage>
        <taxon>Bacteria</taxon>
        <taxon>Pseudomonadati</taxon>
        <taxon>Pseudomonadota</taxon>
        <taxon>Gammaproteobacteria</taxon>
        <taxon>Moraxellales</taxon>
        <taxon>Moraxellaceae</taxon>
        <taxon>Acinetobacter</taxon>
        <taxon>Acinetobacter calcoaceticus/baumannii complex</taxon>
    </lineage>
</organism>
<comment type="caution">
    <text evidence="1">The sequence shown here is derived from an EMBL/GenBank/DDBJ whole genome shotgun (WGS) entry which is preliminary data.</text>
</comment>
<dbReference type="EMBL" id="LLFE01000207">
    <property type="protein sequence ID" value="KQD09406.1"/>
    <property type="molecule type" value="Genomic_DNA"/>
</dbReference>
<name>A0AB73F8Q3_ACIBA</name>
<protein>
    <recommendedName>
        <fullName evidence="3">DUF968 domain-containing protein</fullName>
    </recommendedName>
</protein>
<dbReference type="RefSeq" id="WP_057692867.1">
    <property type="nucleotide sequence ID" value="NZ_LLFE01000207.1"/>
</dbReference>
<reference evidence="1 2" key="1">
    <citation type="submission" date="2015-10" db="EMBL/GenBank/DDBJ databases">
        <title>The utility of whole genome sequencing in characterizing Acinetobacter epidemiology and analyzing hospital outbreaks.</title>
        <authorList>
            <person name="Ozer E.A."/>
            <person name="Fitzpatrick M.A."/>
            <person name="Hauser A.R."/>
        </authorList>
    </citation>
    <scope>NUCLEOTIDE SEQUENCE [LARGE SCALE GENOMIC DNA]</scope>
    <source>
        <strain evidence="1 2">ABBL059</strain>
    </source>
</reference>
<dbReference type="Pfam" id="PF06147">
    <property type="entry name" value="DUF968"/>
    <property type="match status" value="1"/>
</dbReference>